<organism evidence="7 8">
    <name type="scientific">Nocardioides kongjuensis</name>
    <dbReference type="NCBI Taxonomy" id="349522"/>
    <lineage>
        <taxon>Bacteria</taxon>
        <taxon>Bacillati</taxon>
        <taxon>Actinomycetota</taxon>
        <taxon>Actinomycetes</taxon>
        <taxon>Propionibacteriales</taxon>
        <taxon>Nocardioidaceae</taxon>
        <taxon>Nocardioides</taxon>
    </lineage>
</organism>
<dbReference type="PROSITE" id="PS01173">
    <property type="entry name" value="LIPASE_GDXG_HIS"/>
    <property type="match status" value="1"/>
</dbReference>
<feature type="region of interest" description="Disordered" evidence="5">
    <location>
        <begin position="502"/>
        <end position="527"/>
    </location>
</feature>
<dbReference type="RefSeq" id="WP_179727235.1">
    <property type="nucleotide sequence ID" value="NZ_BAABEF010000001.1"/>
</dbReference>
<reference evidence="7 8" key="1">
    <citation type="submission" date="2020-07" db="EMBL/GenBank/DDBJ databases">
        <title>Sequencing the genomes of 1000 actinobacteria strains.</title>
        <authorList>
            <person name="Klenk H.-P."/>
        </authorList>
    </citation>
    <scope>NUCLEOTIDE SEQUENCE [LARGE SCALE GENOMIC DNA]</scope>
    <source>
        <strain evidence="7 8">DSM 19082</strain>
    </source>
</reference>
<comment type="caution">
    <text evidence="7">The sequence shown here is derived from an EMBL/GenBank/DDBJ whole genome shotgun (WGS) entry which is preliminary data.</text>
</comment>
<dbReference type="SUPFAM" id="SSF53474">
    <property type="entry name" value="alpha/beta-Hydrolases"/>
    <property type="match status" value="1"/>
</dbReference>
<comment type="similarity">
    <text evidence="1 4">Belongs to the type-B carboxylesterase/lipase family.</text>
</comment>
<evidence type="ECO:0000259" key="6">
    <source>
        <dbReference type="Pfam" id="PF00135"/>
    </source>
</evidence>
<dbReference type="Gene3D" id="3.40.50.1820">
    <property type="entry name" value="alpha/beta hydrolase"/>
    <property type="match status" value="1"/>
</dbReference>
<dbReference type="PROSITE" id="PS00122">
    <property type="entry name" value="CARBOXYLESTERASE_B_1"/>
    <property type="match status" value="1"/>
</dbReference>
<accession>A0A852RX00</accession>
<dbReference type="Pfam" id="PF00135">
    <property type="entry name" value="COesterase"/>
    <property type="match status" value="1"/>
</dbReference>
<dbReference type="InterPro" id="IPR002018">
    <property type="entry name" value="CarbesteraseB"/>
</dbReference>
<evidence type="ECO:0000256" key="4">
    <source>
        <dbReference type="RuleBase" id="RU361235"/>
    </source>
</evidence>
<dbReference type="AlphaFoldDB" id="A0A852RX00"/>
<feature type="compositionally biased region" description="Polar residues" evidence="5">
    <location>
        <begin position="518"/>
        <end position="527"/>
    </location>
</feature>
<name>A0A852RX00_9ACTN</name>
<dbReference type="EC" id="3.1.1.-" evidence="4"/>
<dbReference type="Proteomes" id="UP000582231">
    <property type="component" value="Unassembled WGS sequence"/>
</dbReference>
<sequence length="527" mass="56441">MVETTLVTLAQGQVRGARRGDVTVWRGLPFAAPPVGDLRWKAPQPAPGWEGVRAADRFAPRARQEQGSALLPSFGAAETDADAPQSEDCLHLNVCAPAERDPEVALPVLVWFHGGGYAVGSGATFSGDGMALAREGCIVVTPNYRLGSLGMLRLDHLLGPEYADAANCALLDQVQALRWVRENIASFGGDPDRVTIGGISAGAKSAINLMATPAARGLFEAAVVHSGGDHVARPDQAAELAAELLRELGIDPADAAALLGLPADDILAAQERLGRGVRATWLWRPMVDGRILPATPTEALRSGAARGVRMIAGVTANEGGSYALAEPSANDLVPTRLAEIFGTDADDVIETYRTARPALPGRLVHQAILGDERYGVPTVRLLDAQSEHADTWRYVFEAPTPGVPPEQWGFHGADQTYLWDVGLADADPALVELGAAIRRTWGRFVAGADPAGAGLPDWPRYDATERATLVLDTEPRVEHDPRADERLLWHRAAWTPGSWWHLPERTDAPDPSHHDTLDQYSTEVRAS</sequence>
<proteinExistence type="inferred from homology"/>
<feature type="domain" description="Carboxylesterase type B" evidence="6">
    <location>
        <begin position="4"/>
        <end position="485"/>
    </location>
</feature>
<comment type="similarity">
    <text evidence="2">Belongs to the 'GDXG' lipolytic enzyme family.</text>
</comment>
<keyword evidence="8" id="KW-1185">Reference proteome</keyword>
<protein>
    <recommendedName>
        <fullName evidence="4">Carboxylic ester hydrolase</fullName>
        <ecNumber evidence="4">3.1.1.-</ecNumber>
    </recommendedName>
</protein>
<gene>
    <name evidence="7" type="ORF">BJ958_002618</name>
</gene>
<keyword evidence="3 4" id="KW-0378">Hydrolase</keyword>
<evidence type="ECO:0000313" key="7">
    <source>
        <dbReference type="EMBL" id="NYD31072.1"/>
    </source>
</evidence>
<dbReference type="EMBL" id="JACCBF010000001">
    <property type="protein sequence ID" value="NYD31072.1"/>
    <property type="molecule type" value="Genomic_DNA"/>
</dbReference>
<evidence type="ECO:0000256" key="2">
    <source>
        <dbReference type="ARBA" id="ARBA00010515"/>
    </source>
</evidence>
<dbReference type="InterPro" id="IPR002168">
    <property type="entry name" value="Lipase_GDXG_HIS_AS"/>
</dbReference>
<dbReference type="InterPro" id="IPR019826">
    <property type="entry name" value="Carboxylesterase_B_AS"/>
</dbReference>
<dbReference type="GO" id="GO:0016787">
    <property type="term" value="F:hydrolase activity"/>
    <property type="evidence" value="ECO:0007669"/>
    <property type="project" value="UniProtKB-KW"/>
</dbReference>
<evidence type="ECO:0000256" key="3">
    <source>
        <dbReference type="ARBA" id="ARBA00022801"/>
    </source>
</evidence>
<evidence type="ECO:0000256" key="1">
    <source>
        <dbReference type="ARBA" id="ARBA00005964"/>
    </source>
</evidence>
<evidence type="ECO:0000313" key="8">
    <source>
        <dbReference type="Proteomes" id="UP000582231"/>
    </source>
</evidence>
<dbReference type="InterPro" id="IPR029058">
    <property type="entry name" value="AB_hydrolase_fold"/>
</dbReference>
<evidence type="ECO:0000256" key="5">
    <source>
        <dbReference type="SAM" id="MobiDB-lite"/>
    </source>
</evidence>
<dbReference type="InterPro" id="IPR050309">
    <property type="entry name" value="Type-B_Carboxylest/Lipase"/>
</dbReference>
<feature type="compositionally biased region" description="Basic and acidic residues" evidence="5">
    <location>
        <begin position="502"/>
        <end position="517"/>
    </location>
</feature>
<dbReference type="PANTHER" id="PTHR11559">
    <property type="entry name" value="CARBOXYLESTERASE"/>
    <property type="match status" value="1"/>
</dbReference>